<evidence type="ECO:0008006" key="8">
    <source>
        <dbReference type="Google" id="ProtNLM"/>
    </source>
</evidence>
<name>A0A0L0T482_ALLM3</name>
<evidence type="ECO:0000256" key="2">
    <source>
        <dbReference type="ARBA" id="ARBA00022692"/>
    </source>
</evidence>
<comment type="subcellular location">
    <subcellularLocation>
        <location evidence="1">Membrane</location>
        <topology evidence="1">Multi-pass membrane protein</topology>
    </subcellularLocation>
</comment>
<dbReference type="AlphaFoldDB" id="A0A0L0T482"/>
<gene>
    <name evidence="6" type="ORF">AMAG_14079</name>
</gene>
<keyword evidence="2 5" id="KW-0812">Transmembrane</keyword>
<reference evidence="6 7" key="1">
    <citation type="submission" date="2009-11" db="EMBL/GenBank/DDBJ databases">
        <title>Annotation of Allomyces macrogynus ATCC 38327.</title>
        <authorList>
            <consortium name="The Broad Institute Genome Sequencing Platform"/>
            <person name="Russ C."/>
            <person name="Cuomo C."/>
            <person name="Burger G."/>
            <person name="Gray M.W."/>
            <person name="Holland P.W.H."/>
            <person name="King N."/>
            <person name="Lang F.B.F."/>
            <person name="Roger A.J."/>
            <person name="Ruiz-Trillo I."/>
            <person name="Young S.K."/>
            <person name="Zeng Q."/>
            <person name="Gargeya S."/>
            <person name="Fitzgerald M."/>
            <person name="Haas B."/>
            <person name="Abouelleil A."/>
            <person name="Alvarado L."/>
            <person name="Arachchi H.M."/>
            <person name="Berlin A."/>
            <person name="Chapman S.B."/>
            <person name="Gearin G."/>
            <person name="Goldberg J."/>
            <person name="Griggs A."/>
            <person name="Gujja S."/>
            <person name="Hansen M."/>
            <person name="Heiman D."/>
            <person name="Howarth C."/>
            <person name="Larimer J."/>
            <person name="Lui A."/>
            <person name="MacDonald P.J.P."/>
            <person name="McCowen C."/>
            <person name="Montmayeur A."/>
            <person name="Murphy C."/>
            <person name="Neiman D."/>
            <person name="Pearson M."/>
            <person name="Priest M."/>
            <person name="Roberts A."/>
            <person name="Saif S."/>
            <person name="Shea T."/>
            <person name="Sisk P."/>
            <person name="Stolte C."/>
            <person name="Sykes S."/>
            <person name="Wortman J."/>
            <person name="Nusbaum C."/>
            <person name="Birren B."/>
        </authorList>
    </citation>
    <scope>NUCLEOTIDE SEQUENCE [LARGE SCALE GENOMIC DNA]</scope>
    <source>
        <strain evidence="6 7">ATCC 38327</strain>
    </source>
</reference>
<dbReference type="InterPro" id="IPR000537">
    <property type="entry name" value="UbiA_prenyltransferase"/>
</dbReference>
<dbReference type="VEuPathDB" id="FungiDB:AMAG_14079"/>
<evidence type="ECO:0000256" key="5">
    <source>
        <dbReference type="SAM" id="Phobius"/>
    </source>
</evidence>
<dbReference type="PANTHER" id="PTHR42723:SF1">
    <property type="entry name" value="CHLOROPHYLL SYNTHASE, CHLOROPLASTIC"/>
    <property type="match status" value="1"/>
</dbReference>
<feature type="transmembrane region" description="Helical" evidence="5">
    <location>
        <begin position="307"/>
        <end position="324"/>
    </location>
</feature>
<dbReference type="eggNOG" id="ENOG502SNAR">
    <property type="taxonomic scope" value="Eukaryota"/>
</dbReference>
<sequence>MSAVTHVAYLHQTHASIIDVTLTVLRSFLWGYLGLLVIDVTNQLVGMDEDRANKPFRPLVAGLITPRAAMRLSVIATFAFVLTAHVQGVLWCALAFVAATCTYNFTGADTHWVGKNLCNAWGYGCYFAAGGWLAHADIVKLGGADPANVAATVQAQVALHMVAIFATITVQDLRDVDGDLMTGRVTQNIAWGEWNARAAVVVGMVATTAVAHARIALPWARWVVHVMRWAGESARPATSTDVANGGWARGAFYGALWALVVWVSRDARAARGLPPTPGSTIRGVADVIKVADLHQQIKRAQYERDDFSFKLHILWLYLYIFTAVF</sequence>
<evidence type="ECO:0000256" key="1">
    <source>
        <dbReference type="ARBA" id="ARBA00004141"/>
    </source>
</evidence>
<dbReference type="GO" id="GO:0016765">
    <property type="term" value="F:transferase activity, transferring alkyl or aryl (other than methyl) groups"/>
    <property type="evidence" value="ECO:0007669"/>
    <property type="project" value="InterPro"/>
</dbReference>
<reference evidence="7" key="2">
    <citation type="submission" date="2009-11" db="EMBL/GenBank/DDBJ databases">
        <title>The Genome Sequence of Allomyces macrogynus strain ATCC 38327.</title>
        <authorList>
            <consortium name="The Broad Institute Genome Sequencing Platform"/>
            <person name="Russ C."/>
            <person name="Cuomo C."/>
            <person name="Shea T."/>
            <person name="Young S.K."/>
            <person name="Zeng Q."/>
            <person name="Koehrsen M."/>
            <person name="Haas B."/>
            <person name="Borodovsky M."/>
            <person name="Guigo R."/>
            <person name="Alvarado L."/>
            <person name="Berlin A."/>
            <person name="Borenstein D."/>
            <person name="Chen Z."/>
            <person name="Engels R."/>
            <person name="Freedman E."/>
            <person name="Gellesch M."/>
            <person name="Goldberg J."/>
            <person name="Griggs A."/>
            <person name="Gujja S."/>
            <person name="Heiman D."/>
            <person name="Hepburn T."/>
            <person name="Howarth C."/>
            <person name="Jen D."/>
            <person name="Larson L."/>
            <person name="Lewis B."/>
            <person name="Mehta T."/>
            <person name="Park D."/>
            <person name="Pearson M."/>
            <person name="Roberts A."/>
            <person name="Saif S."/>
            <person name="Shenoy N."/>
            <person name="Sisk P."/>
            <person name="Stolte C."/>
            <person name="Sykes S."/>
            <person name="Walk T."/>
            <person name="White J."/>
            <person name="Yandava C."/>
            <person name="Burger G."/>
            <person name="Gray M.W."/>
            <person name="Holland P.W.H."/>
            <person name="King N."/>
            <person name="Lang F.B.F."/>
            <person name="Roger A.J."/>
            <person name="Ruiz-Trillo I."/>
            <person name="Lander E."/>
            <person name="Nusbaum C."/>
        </authorList>
    </citation>
    <scope>NUCLEOTIDE SEQUENCE [LARGE SCALE GENOMIC DNA]</scope>
    <source>
        <strain evidence="7">ATCC 38327</strain>
    </source>
</reference>
<dbReference type="PANTHER" id="PTHR42723">
    <property type="entry name" value="CHLOROPHYLL SYNTHASE"/>
    <property type="match status" value="1"/>
</dbReference>
<dbReference type="OrthoDB" id="434972at2759"/>
<dbReference type="InterPro" id="IPR050475">
    <property type="entry name" value="Prenyltransferase_related"/>
</dbReference>
<proteinExistence type="predicted"/>
<organism evidence="6 7">
    <name type="scientific">Allomyces macrogynus (strain ATCC 38327)</name>
    <name type="common">Allomyces javanicus var. macrogynus</name>
    <dbReference type="NCBI Taxonomy" id="578462"/>
    <lineage>
        <taxon>Eukaryota</taxon>
        <taxon>Fungi</taxon>
        <taxon>Fungi incertae sedis</taxon>
        <taxon>Blastocladiomycota</taxon>
        <taxon>Blastocladiomycetes</taxon>
        <taxon>Blastocladiales</taxon>
        <taxon>Blastocladiaceae</taxon>
        <taxon>Allomyces</taxon>
    </lineage>
</organism>
<keyword evidence="3 5" id="KW-1133">Transmembrane helix</keyword>
<dbReference type="GO" id="GO:0016020">
    <property type="term" value="C:membrane"/>
    <property type="evidence" value="ECO:0007669"/>
    <property type="project" value="UniProtKB-SubCell"/>
</dbReference>
<keyword evidence="7" id="KW-1185">Reference proteome</keyword>
<dbReference type="EMBL" id="GG745361">
    <property type="protein sequence ID" value="KNE69515.1"/>
    <property type="molecule type" value="Genomic_DNA"/>
</dbReference>
<evidence type="ECO:0000313" key="6">
    <source>
        <dbReference type="EMBL" id="KNE69515.1"/>
    </source>
</evidence>
<dbReference type="Proteomes" id="UP000054350">
    <property type="component" value="Unassembled WGS sequence"/>
</dbReference>
<dbReference type="STRING" id="578462.A0A0L0T482"/>
<dbReference type="Gene3D" id="1.10.357.140">
    <property type="entry name" value="UbiA prenyltransferase"/>
    <property type="match status" value="1"/>
</dbReference>
<evidence type="ECO:0000256" key="3">
    <source>
        <dbReference type="ARBA" id="ARBA00022989"/>
    </source>
</evidence>
<protein>
    <recommendedName>
        <fullName evidence="8">UbiA prenyltransferase</fullName>
    </recommendedName>
</protein>
<accession>A0A0L0T482</accession>
<dbReference type="InterPro" id="IPR044878">
    <property type="entry name" value="UbiA_sf"/>
</dbReference>
<evidence type="ECO:0000256" key="4">
    <source>
        <dbReference type="ARBA" id="ARBA00023136"/>
    </source>
</evidence>
<dbReference type="Pfam" id="PF01040">
    <property type="entry name" value="UbiA"/>
    <property type="match status" value="1"/>
</dbReference>
<evidence type="ECO:0000313" key="7">
    <source>
        <dbReference type="Proteomes" id="UP000054350"/>
    </source>
</evidence>
<keyword evidence="4 5" id="KW-0472">Membrane</keyword>